<sequence>MPCLCQRLLKRQFHSVTQDEFRVLKEVLAEVQQHLFPTQQPASRHKRPAPEPLPPRPSPQLLSSSSNNLVPASPSEQSQYSPPLPDPEALSLARTYSTKDLVGNDYCLDISQSGSKAALLFRAIERSNRNIQTQKFVRRICCYAFAQLHKKNTSISPIVQEIKKEFPNDQDTTTKVQNILRVGRKWVETVQCLGSIVERNPGELTGLLCLLEPASKWEKATSADHQSALTYLHQTTDILQRTLNFTHTANKALKPLLLEHSFVDETHRFLPLSDGRLVSMEKPQPNRSRLGLGGASTLRVMNTVASTEPTWKDSLVAVSSAILGIRGTFSEDARILLVLLAFFSASTKVPLDLVLRGASPRKRWDHRGEIQEVDSGRAGLASRLSVFLSDKARLSRAFHELVSSFAVSQESDETYTLTGELANRVHESLPAEDISFWRYQALVITYRAIPWKYLESTQWFWHFAIPASLRAYPKGISALFERAPPAIKVDLALTLVEASRFPTMQWKRFVLAQLEVAADSLQEQHVQYSIAASQCLVSRLDGQMDQGASIIEHISQVSSPGATDERLHSTLGQIMIQRVLNCIQAEDFSAVSLLLANWQPLGQKPSPMESIVLLRKHMLSGRILRFQGAFTESLTHLKDALAITELQKDVDFDDDLRDLTCDLADTLIELDDAEAAEYHLQAEITRRNQAYIPTPRKTLLDLSLAEARFAQQRFEEARTLCLDIESRPNLLKFEKLRLYFIMAKIYHIRPDHARAITYWSKAMEAVGKFQLTNGRTTRMIIMSICDNMGRLGHGPLLQDSGRQLDHLDKLVKPGGTEYWIAGVRHWNEYLQSRNLSRM</sequence>
<protein>
    <submittedName>
        <fullName evidence="2">Uncharacterized protein</fullName>
    </submittedName>
</protein>
<dbReference type="Gene3D" id="1.25.40.10">
    <property type="entry name" value="Tetratricopeptide repeat domain"/>
    <property type="match status" value="1"/>
</dbReference>
<feature type="compositionally biased region" description="Low complexity" evidence="1">
    <location>
        <begin position="59"/>
        <end position="75"/>
    </location>
</feature>
<proteinExistence type="predicted"/>
<accession>A0ABR1VXY3</accession>
<dbReference type="RefSeq" id="XP_066719047.1">
    <property type="nucleotide sequence ID" value="XM_066854769.1"/>
</dbReference>
<dbReference type="GeneID" id="92087832"/>
<comment type="caution">
    <text evidence="2">The sequence shown here is derived from an EMBL/GenBank/DDBJ whole genome shotgun (WGS) entry which is preliminary data.</text>
</comment>
<name>A0ABR1VXY3_9PEZI</name>
<gene>
    <name evidence="2" type="ORF">PG994_003360</name>
</gene>
<dbReference type="SUPFAM" id="SSF48452">
    <property type="entry name" value="TPR-like"/>
    <property type="match status" value="1"/>
</dbReference>
<dbReference type="EMBL" id="JAQQWL010000004">
    <property type="protein sequence ID" value="KAK8076088.1"/>
    <property type="molecule type" value="Genomic_DNA"/>
</dbReference>
<dbReference type="Proteomes" id="UP001480595">
    <property type="component" value="Unassembled WGS sequence"/>
</dbReference>
<evidence type="ECO:0000256" key="1">
    <source>
        <dbReference type="SAM" id="MobiDB-lite"/>
    </source>
</evidence>
<organism evidence="2 3">
    <name type="scientific">Apiospora phragmitis</name>
    <dbReference type="NCBI Taxonomy" id="2905665"/>
    <lineage>
        <taxon>Eukaryota</taxon>
        <taxon>Fungi</taxon>
        <taxon>Dikarya</taxon>
        <taxon>Ascomycota</taxon>
        <taxon>Pezizomycotina</taxon>
        <taxon>Sordariomycetes</taxon>
        <taxon>Xylariomycetidae</taxon>
        <taxon>Amphisphaeriales</taxon>
        <taxon>Apiosporaceae</taxon>
        <taxon>Apiospora</taxon>
    </lineage>
</organism>
<keyword evidence="3" id="KW-1185">Reference proteome</keyword>
<dbReference type="InterPro" id="IPR011990">
    <property type="entry name" value="TPR-like_helical_dom_sf"/>
</dbReference>
<evidence type="ECO:0000313" key="3">
    <source>
        <dbReference type="Proteomes" id="UP001480595"/>
    </source>
</evidence>
<reference evidence="2 3" key="1">
    <citation type="submission" date="2023-01" db="EMBL/GenBank/DDBJ databases">
        <title>Analysis of 21 Apiospora genomes using comparative genomics revels a genus with tremendous synthesis potential of carbohydrate active enzymes and secondary metabolites.</title>
        <authorList>
            <person name="Sorensen T."/>
        </authorList>
    </citation>
    <scope>NUCLEOTIDE SEQUENCE [LARGE SCALE GENOMIC DNA]</scope>
    <source>
        <strain evidence="2 3">CBS 135458</strain>
    </source>
</reference>
<feature type="region of interest" description="Disordered" evidence="1">
    <location>
        <begin position="35"/>
        <end position="88"/>
    </location>
</feature>
<evidence type="ECO:0000313" key="2">
    <source>
        <dbReference type="EMBL" id="KAK8076088.1"/>
    </source>
</evidence>